<gene>
    <name evidence="3" type="ORF">FCL42_13055</name>
</gene>
<dbReference type="EMBL" id="SWCJ01000009">
    <property type="protein sequence ID" value="TKB54313.1"/>
    <property type="molecule type" value="Genomic_DNA"/>
</dbReference>
<reference evidence="3 4" key="1">
    <citation type="submission" date="2019-04" db="EMBL/GenBank/DDBJ databases">
        <authorList>
            <person name="Hwang J.C."/>
        </authorList>
    </citation>
    <scope>NUCLEOTIDE SEQUENCE [LARGE SCALE GENOMIC DNA]</scope>
    <source>
        <strain evidence="3 4">IMCC35002</strain>
    </source>
</reference>
<sequence>MMKKKFALSLVCASMVALTGCSDDETTVYQDTPETLAKVESLEKQNGELDAKNDELTEQNTVLLAEIEELKENGNVKPYNFVTQCATVDINFDYVDPNAEESASVVTLAAEEQDCLSCHSYDADGGPAGVVVPHGDMGSCDTCHEGHSDGGGEPLPEDPTDPTYEQPTFAGGVDGKTGASGYSYYGSGSYLSADWLVAQINKKVHNYRWKEAADGETSVTELAAACGLDNREHMVDMFPSDGKAYVIEEKSNNNGASMVSTVNKFVDEGVNVETPNIAVFGYGLKKQGDDYYVTMSIGKNNSCYNMIMNGEARLQYYEYDPTQFEKTGLETPSRNRGARIIATTDYVGTALKQADWVTPVPGLDAGQDFNPVDVDWSQVGSCSLSLKVESIIPLG</sequence>
<evidence type="ECO:0000313" key="4">
    <source>
        <dbReference type="Proteomes" id="UP000305675"/>
    </source>
</evidence>
<dbReference type="SUPFAM" id="SSF48695">
    <property type="entry name" value="Multiheme cytochromes"/>
    <property type="match status" value="1"/>
</dbReference>
<keyword evidence="4" id="KW-1185">Reference proteome</keyword>
<dbReference type="AlphaFoldDB" id="A0A4V6WMS2"/>
<organism evidence="3 4">
    <name type="scientific">Ferrimonas aestuarii</name>
    <dbReference type="NCBI Taxonomy" id="2569539"/>
    <lineage>
        <taxon>Bacteria</taxon>
        <taxon>Pseudomonadati</taxon>
        <taxon>Pseudomonadota</taxon>
        <taxon>Gammaproteobacteria</taxon>
        <taxon>Alteromonadales</taxon>
        <taxon>Ferrimonadaceae</taxon>
        <taxon>Ferrimonas</taxon>
    </lineage>
</organism>
<name>A0A4V6WMS2_9GAMM</name>
<evidence type="ECO:0000313" key="3">
    <source>
        <dbReference type="EMBL" id="TKB54313.1"/>
    </source>
</evidence>
<dbReference type="PROSITE" id="PS51257">
    <property type="entry name" value="PROKAR_LIPOPROTEIN"/>
    <property type="match status" value="1"/>
</dbReference>
<proteinExistence type="predicted"/>
<dbReference type="InterPro" id="IPR036280">
    <property type="entry name" value="Multihaem_cyt_sf"/>
</dbReference>
<feature type="chain" id="PRO_5020961926" evidence="2">
    <location>
        <begin position="20"/>
        <end position="395"/>
    </location>
</feature>
<dbReference type="OrthoDB" id="6248771at2"/>
<keyword evidence="2" id="KW-0732">Signal</keyword>
<keyword evidence="1" id="KW-0175">Coiled coil</keyword>
<evidence type="ECO:0000256" key="1">
    <source>
        <dbReference type="SAM" id="Coils"/>
    </source>
</evidence>
<protein>
    <submittedName>
        <fullName evidence="3">Uncharacterized protein</fullName>
    </submittedName>
</protein>
<dbReference type="RefSeq" id="WP_136863862.1">
    <property type="nucleotide sequence ID" value="NZ_SWCJ01000009.1"/>
</dbReference>
<dbReference type="Proteomes" id="UP000305675">
    <property type="component" value="Unassembled WGS sequence"/>
</dbReference>
<evidence type="ECO:0000256" key="2">
    <source>
        <dbReference type="SAM" id="SignalP"/>
    </source>
</evidence>
<feature type="signal peptide" evidence="2">
    <location>
        <begin position="1"/>
        <end position="19"/>
    </location>
</feature>
<accession>A0A4V6WMS2</accession>
<feature type="coiled-coil region" evidence="1">
    <location>
        <begin position="39"/>
        <end position="73"/>
    </location>
</feature>
<comment type="caution">
    <text evidence="3">The sequence shown here is derived from an EMBL/GenBank/DDBJ whole genome shotgun (WGS) entry which is preliminary data.</text>
</comment>